<dbReference type="Proteomes" id="UP000001075">
    <property type="component" value="Unassembled WGS sequence"/>
</dbReference>
<evidence type="ECO:0000256" key="4">
    <source>
        <dbReference type="ARBA" id="ARBA00012146"/>
    </source>
</evidence>
<comment type="subunit">
    <text evidence="3">Homodimer.</text>
</comment>
<dbReference type="GO" id="GO:0003924">
    <property type="term" value="F:GTPase activity"/>
    <property type="evidence" value="ECO:0007669"/>
    <property type="project" value="InterPro"/>
</dbReference>
<keyword evidence="8" id="KW-0460">Magnesium</keyword>
<dbReference type="GO" id="GO:0005737">
    <property type="term" value="C:cytoplasm"/>
    <property type="evidence" value="ECO:0007669"/>
    <property type="project" value="InterPro"/>
</dbReference>
<dbReference type="Gene3D" id="3.90.80.10">
    <property type="entry name" value="Inorganic pyrophosphatase"/>
    <property type="match status" value="1"/>
</dbReference>
<comment type="similarity">
    <text evidence="2">Belongs to the PPase family.</text>
</comment>
<dbReference type="PROSITE" id="PS51422">
    <property type="entry name" value="SAR1"/>
    <property type="match status" value="1"/>
</dbReference>
<keyword evidence="9" id="KW-0007">Acetylation</keyword>
<organism evidence="12 13">
    <name type="scientific">Cricetulus griseus</name>
    <name type="common">Chinese hamster</name>
    <name type="synonym">Cricetulus barabensis griseus</name>
    <dbReference type="NCBI Taxonomy" id="10029"/>
    <lineage>
        <taxon>Eukaryota</taxon>
        <taxon>Metazoa</taxon>
        <taxon>Chordata</taxon>
        <taxon>Craniata</taxon>
        <taxon>Vertebrata</taxon>
        <taxon>Euteleostomi</taxon>
        <taxon>Mammalia</taxon>
        <taxon>Eutheria</taxon>
        <taxon>Euarchontoglires</taxon>
        <taxon>Glires</taxon>
        <taxon>Rodentia</taxon>
        <taxon>Myomorpha</taxon>
        <taxon>Muroidea</taxon>
        <taxon>Cricetidae</taxon>
        <taxon>Cricetinae</taxon>
        <taxon>Cricetulus</taxon>
    </lineage>
</organism>
<dbReference type="InterPro" id="IPR027417">
    <property type="entry name" value="P-loop_NTPase"/>
</dbReference>
<evidence type="ECO:0000256" key="2">
    <source>
        <dbReference type="ARBA" id="ARBA00006220"/>
    </source>
</evidence>
<dbReference type="EMBL" id="JH000180">
    <property type="protein sequence ID" value="EGV93776.1"/>
    <property type="molecule type" value="Genomic_DNA"/>
</dbReference>
<dbReference type="InterPro" id="IPR008162">
    <property type="entry name" value="Pyrophosphatase"/>
</dbReference>
<keyword evidence="5" id="KW-0479">Metal-binding</keyword>
<dbReference type="EC" id="3.6.1.1" evidence="4"/>
<name>G3H6S8_CRIGR</name>
<dbReference type="Pfam" id="PF00719">
    <property type="entry name" value="Pyrophosphatase"/>
    <property type="match status" value="1"/>
</dbReference>
<accession>G3H6S8</accession>
<dbReference type="GO" id="GO:0006796">
    <property type="term" value="P:phosphate-containing compound metabolic process"/>
    <property type="evidence" value="ECO:0007669"/>
    <property type="project" value="InterPro"/>
</dbReference>
<dbReference type="GO" id="GO:0000287">
    <property type="term" value="F:magnesium ion binding"/>
    <property type="evidence" value="ECO:0007669"/>
    <property type="project" value="InterPro"/>
</dbReference>
<dbReference type="eggNOG" id="KOG0077">
    <property type="taxonomic scope" value="Eukaryota"/>
</dbReference>
<reference evidence="13" key="1">
    <citation type="journal article" date="2011" name="Nat. Biotechnol.">
        <title>The genomic sequence of the Chinese hamster ovary (CHO)-K1 cell line.</title>
        <authorList>
            <person name="Xu X."/>
            <person name="Nagarajan H."/>
            <person name="Lewis N.E."/>
            <person name="Pan S."/>
            <person name="Cai Z."/>
            <person name="Liu X."/>
            <person name="Chen W."/>
            <person name="Xie M."/>
            <person name="Wang W."/>
            <person name="Hammond S."/>
            <person name="Andersen M.R."/>
            <person name="Neff N."/>
            <person name="Passarelli B."/>
            <person name="Koh W."/>
            <person name="Fan H.C."/>
            <person name="Wang J."/>
            <person name="Gui Y."/>
            <person name="Lee K.H."/>
            <person name="Betenbaugh M.J."/>
            <person name="Quake S.R."/>
            <person name="Famili I."/>
            <person name="Palsson B.O."/>
            <person name="Wang J."/>
        </authorList>
    </citation>
    <scope>NUCLEOTIDE SEQUENCE [LARGE SCALE GENOMIC DNA]</scope>
    <source>
        <strain evidence="13">CHO K1 cell line</strain>
    </source>
</reference>
<dbReference type="Gene3D" id="3.40.50.300">
    <property type="entry name" value="P-loop containing nucleotide triphosphate hydrolases"/>
    <property type="match status" value="1"/>
</dbReference>
<dbReference type="FunFam" id="3.90.80.10:FF:000005">
    <property type="entry name" value="Pyrophosphatase (inorganic) 2"/>
    <property type="match status" value="1"/>
</dbReference>
<dbReference type="InterPro" id="IPR036649">
    <property type="entry name" value="Pyrophosphatase_sf"/>
</dbReference>
<dbReference type="SMART" id="SM00178">
    <property type="entry name" value="SAR"/>
    <property type="match status" value="1"/>
</dbReference>
<comment type="cofactor">
    <cofactor evidence="1">
        <name>Mg(2+)</name>
        <dbReference type="ChEBI" id="CHEBI:18420"/>
    </cofactor>
</comment>
<feature type="binding site" evidence="11">
    <location>
        <begin position="265"/>
        <end position="268"/>
    </location>
    <ligand>
        <name>GTP</name>
        <dbReference type="ChEBI" id="CHEBI:37565"/>
    </ligand>
</feature>
<gene>
    <name evidence="12" type="ORF">I79_006047</name>
</gene>
<keyword evidence="7" id="KW-0378">Hydrolase</keyword>
<evidence type="ECO:0000256" key="3">
    <source>
        <dbReference type="ARBA" id="ARBA00011738"/>
    </source>
</evidence>
<dbReference type="SUPFAM" id="SSF50324">
    <property type="entry name" value="Inorganic pyrophosphatase"/>
    <property type="match status" value="1"/>
</dbReference>
<evidence type="ECO:0000256" key="5">
    <source>
        <dbReference type="ARBA" id="ARBA00022723"/>
    </source>
</evidence>
<dbReference type="GO" id="GO:0005525">
    <property type="term" value="F:GTP binding"/>
    <property type="evidence" value="ECO:0007669"/>
    <property type="project" value="UniProtKB-KW"/>
</dbReference>
<proteinExistence type="inferred from homology"/>
<dbReference type="GO" id="GO:0004427">
    <property type="term" value="F:inorganic diphosphate phosphatase activity"/>
    <property type="evidence" value="ECO:0007669"/>
    <property type="project" value="UniProtKB-EC"/>
</dbReference>
<keyword evidence="10 11" id="KW-0342">GTP-binding</keyword>
<evidence type="ECO:0000256" key="6">
    <source>
        <dbReference type="ARBA" id="ARBA00022741"/>
    </source>
</evidence>
<dbReference type="PROSITE" id="PS00387">
    <property type="entry name" value="PPASE"/>
    <property type="match status" value="1"/>
</dbReference>
<evidence type="ECO:0000256" key="8">
    <source>
        <dbReference type="ARBA" id="ARBA00022842"/>
    </source>
</evidence>
<dbReference type="CDD" id="cd00412">
    <property type="entry name" value="pyrophosphatase"/>
    <property type="match status" value="1"/>
</dbReference>
<evidence type="ECO:0000256" key="11">
    <source>
        <dbReference type="PIRSR" id="PIRSR606689-1"/>
    </source>
</evidence>
<keyword evidence="6 11" id="KW-0547">Nucleotide-binding</keyword>
<dbReference type="PANTHER" id="PTHR10286">
    <property type="entry name" value="INORGANIC PYROPHOSPHATASE"/>
    <property type="match status" value="1"/>
</dbReference>
<sequence>MSGFSSEERAAPFTLEYRVFLKNEKGQYISPFHDIPIYAEKIATKDPLNPIKQDVKKGKLRYVANLFPYKGYIWNYGAIPQTWEDPGHSDKHTGCCGDNDPIDVCEIGSKVCARGEIIRVKVLGILAMIDEGETDWKVIAINVDDPDAANYNDISDVERLKPGYLEATVDWFRRYKVPDGKPENEFAFNAEFKGKDFAIDIINSTHDYWKALVTKKTDGKGISCMNTTVSESPFKCDPDAAKAIVDAALMTDETISNVPILILGNKIDRTDAISEEKLREIFGLYGQTTGKGNVSLKELNARPMEVFMCSVLKRQGYGEGFRWLSQYID</sequence>
<evidence type="ECO:0000256" key="9">
    <source>
        <dbReference type="ARBA" id="ARBA00022990"/>
    </source>
</evidence>
<dbReference type="PaxDb" id="10029-XP_007611775.1"/>
<dbReference type="AlphaFoldDB" id="G3H6S8"/>
<dbReference type="FunCoup" id="G3H6S8">
    <property type="interactions" value="1369"/>
</dbReference>
<protein>
    <recommendedName>
        <fullName evidence="4">inorganic diphosphatase</fullName>
        <ecNumber evidence="4">3.6.1.1</ecNumber>
    </recommendedName>
</protein>
<evidence type="ECO:0000313" key="12">
    <source>
        <dbReference type="EMBL" id="EGV93776.1"/>
    </source>
</evidence>
<dbReference type="InterPro" id="IPR006689">
    <property type="entry name" value="Small_GTPase_ARF/SAR"/>
</dbReference>
<evidence type="ECO:0000313" key="13">
    <source>
        <dbReference type="Proteomes" id="UP000001075"/>
    </source>
</evidence>
<evidence type="ECO:0000256" key="10">
    <source>
        <dbReference type="ARBA" id="ARBA00023134"/>
    </source>
</evidence>
<evidence type="ECO:0000256" key="1">
    <source>
        <dbReference type="ARBA" id="ARBA00001946"/>
    </source>
</evidence>
<evidence type="ECO:0000256" key="7">
    <source>
        <dbReference type="ARBA" id="ARBA00022801"/>
    </source>
</evidence>
<dbReference type="STRING" id="10029.G3H6S8"/>
<dbReference type="SUPFAM" id="SSF52540">
    <property type="entry name" value="P-loop containing nucleoside triphosphate hydrolases"/>
    <property type="match status" value="1"/>
</dbReference>
<dbReference type="Pfam" id="PF00025">
    <property type="entry name" value="Arf"/>
    <property type="match status" value="1"/>
</dbReference>
<dbReference type="InParanoid" id="G3H6S8"/>